<name>A0A1J5QG75_9ZZZZ</name>
<reference evidence="1" key="1">
    <citation type="submission" date="2016-10" db="EMBL/GenBank/DDBJ databases">
        <title>Sequence of Gallionella enrichment culture.</title>
        <authorList>
            <person name="Poehlein A."/>
            <person name="Muehling M."/>
            <person name="Daniel R."/>
        </authorList>
    </citation>
    <scope>NUCLEOTIDE SEQUENCE</scope>
</reference>
<evidence type="ECO:0000313" key="1">
    <source>
        <dbReference type="EMBL" id="OIQ82542.1"/>
    </source>
</evidence>
<dbReference type="AlphaFoldDB" id="A0A1J5QG75"/>
<accession>A0A1J5QG75</accession>
<gene>
    <name evidence="1" type="ORF">GALL_356760</name>
</gene>
<sequence>MKAQLLLKRRLVLSESAFAEMVIWQVQTPLEGSAHDYKYRLAYFVNGVCILRYDNEAGKGNHLHINEQEANYNFVSSEQLLKDFFAQIKRMENSL</sequence>
<comment type="caution">
    <text evidence="1">The sequence shown here is derived from an EMBL/GenBank/DDBJ whole genome shotgun (WGS) entry which is preliminary data.</text>
</comment>
<dbReference type="InterPro" id="IPR045397">
    <property type="entry name" value="TumE-like"/>
</dbReference>
<organism evidence="1">
    <name type="scientific">mine drainage metagenome</name>
    <dbReference type="NCBI Taxonomy" id="410659"/>
    <lineage>
        <taxon>unclassified sequences</taxon>
        <taxon>metagenomes</taxon>
        <taxon>ecological metagenomes</taxon>
    </lineage>
</organism>
<dbReference type="Pfam" id="PF20126">
    <property type="entry name" value="TumE"/>
    <property type="match status" value="1"/>
</dbReference>
<proteinExistence type="predicted"/>
<protein>
    <submittedName>
        <fullName evidence="1">Uncharacterized protein</fullName>
    </submittedName>
</protein>
<dbReference type="EMBL" id="MLJW01000793">
    <property type="protein sequence ID" value="OIQ82542.1"/>
    <property type="molecule type" value="Genomic_DNA"/>
</dbReference>